<comment type="caution">
    <text evidence="3">Lacks conserved residue(s) required for the propagation of feature annotation.</text>
</comment>
<dbReference type="InterPro" id="IPR035940">
    <property type="entry name" value="CAP_sf"/>
</dbReference>
<evidence type="ECO:0000256" key="3">
    <source>
        <dbReference type="PROSITE-ProRule" id="PRU01005"/>
    </source>
</evidence>
<dbReference type="PROSITE" id="PS01009">
    <property type="entry name" value="CRISP_1"/>
    <property type="match status" value="1"/>
</dbReference>
<comment type="similarity">
    <text evidence="1">Belongs to the CRISP family.</text>
</comment>
<protein>
    <recommendedName>
        <fullName evidence="5">ShKT domain-containing protein</fullName>
    </recommendedName>
</protein>
<dbReference type="Pfam" id="PF08562">
    <property type="entry name" value="Crisp"/>
    <property type="match status" value="1"/>
</dbReference>
<dbReference type="FunFam" id="3.40.33.10:FF:000005">
    <property type="entry name" value="Cysteine-rich secretory protein 2"/>
    <property type="match status" value="1"/>
</dbReference>
<evidence type="ECO:0000259" key="5">
    <source>
        <dbReference type="PROSITE" id="PS51670"/>
    </source>
</evidence>
<dbReference type="Pfam" id="PF00188">
    <property type="entry name" value="CAP"/>
    <property type="match status" value="1"/>
</dbReference>
<evidence type="ECO:0000313" key="7">
    <source>
        <dbReference type="Proteomes" id="UP000001646"/>
    </source>
</evidence>
<keyword evidence="7" id="KW-1185">Reference proteome</keyword>
<keyword evidence="4" id="KW-0732">Signal</keyword>
<dbReference type="InterPro" id="IPR018244">
    <property type="entry name" value="Allrgn_V5/Tpx1_CS"/>
</dbReference>
<dbReference type="GO" id="GO:0005576">
    <property type="term" value="C:extracellular region"/>
    <property type="evidence" value="ECO:0007669"/>
    <property type="project" value="InterPro"/>
</dbReference>
<evidence type="ECO:0000256" key="4">
    <source>
        <dbReference type="SAM" id="SignalP"/>
    </source>
</evidence>
<dbReference type="InterPro" id="IPR034117">
    <property type="entry name" value="SCP_CRISP"/>
</dbReference>
<sequence>MVLHGLYICVIILLHQSGIKAEGDIDALMTTRADQQKEIVDKHNNLRRSVKPTARNMLKMEWDNELAKNAQKWANRCTFKHSSKSSRIINGKKCGENLYMSTAPNPWSDAVQSWYDEVHDFEHGYGAIWQDAVVGHYTQVVWYRSWKVGCGFARCPNKRYENYYVCQYSPAGNRKDLLNTPYAAGTPCGDCPKHCDNGLCTNPCNYDDNYSNCKNLKEEWGCDISLMKDCEASCKCTTEIQ</sequence>
<dbReference type="Proteomes" id="UP000001646">
    <property type="component" value="Chromosome 1"/>
</dbReference>
<dbReference type="Gene3D" id="1.10.10.740">
    <property type="entry name" value="Crisp domain"/>
    <property type="match status" value="1"/>
</dbReference>
<dbReference type="PROSITE" id="PS51670">
    <property type="entry name" value="SHKT"/>
    <property type="match status" value="1"/>
</dbReference>
<dbReference type="GO" id="GO:0006952">
    <property type="term" value="P:defense response"/>
    <property type="evidence" value="ECO:0007669"/>
    <property type="project" value="UniProtKB-ARBA"/>
</dbReference>
<accession>A0A803TSU9</accession>
<dbReference type="CDD" id="cd05383">
    <property type="entry name" value="CAP_CRISP"/>
    <property type="match status" value="1"/>
</dbReference>
<proteinExistence type="inferred from homology"/>
<feature type="chain" id="PRO_5032605721" description="ShKT domain-containing protein" evidence="4">
    <location>
        <begin position="22"/>
        <end position="241"/>
    </location>
</feature>
<dbReference type="AlphaFoldDB" id="A0A803TSU9"/>
<dbReference type="KEGG" id="acs:100554659"/>
<evidence type="ECO:0000256" key="1">
    <source>
        <dbReference type="ARBA" id="ARBA00009923"/>
    </source>
</evidence>
<feature type="domain" description="ShKT" evidence="5">
    <location>
        <begin position="204"/>
        <end position="236"/>
    </location>
</feature>
<dbReference type="GeneTree" id="ENSGT00940000156439"/>
<dbReference type="SUPFAM" id="SSF55797">
    <property type="entry name" value="PR-1-like"/>
    <property type="match status" value="1"/>
</dbReference>
<dbReference type="OMA" id="LYMSSFQ"/>
<dbReference type="FunFam" id="1.10.10.740:FF:000001">
    <property type="entry name" value="Cysteine-rich secretory protein 2"/>
    <property type="match status" value="1"/>
</dbReference>
<dbReference type="InterPro" id="IPR014044">
    <property type="entry name" value="CAP_dom"/>
</dbReference>
<dbReference type="PRINTS" id="PR00837">
    <property type="entry name" value="V5TPXLIKE"/>
</dbReference>
<organism evidence="6 7">
    <name type="scientific">Anolis carolinensis</name>
    <name type="common">Green anole</name>
    <name type="synonym">American chameleon</name>
    <dbReference type="NCBI Taxonomy" id="28377"/>
    <lineage>
        <taxon>Eukaryota</taxon>
        <taxon>Metazoa</taxon>
        <taxon>Chordata</taxon>
        <taxon>Craniata</taxon>
        <taxon>Vertebrata</taxon>
        <taxon>Euteleostomi</taxon>
        <taxon>Lepidosauria</taxon>
        <taxon>Squamata</taxon>
        <taxon>Bifurcata</taxon>
        <taxon>Unidentata</taxon>
        <taxon>Episquamata</taxon>
        <taxon>Toxicofera</taxon>
        <taxon>Iguania</taxon>
        <taxon>Dactyloidae</taxon>
        <taxon>Anolis</taxon>
    </lineage>
</organism>
<dbReference type="InterPro" id="IPR001283">
    <property type="entry name" value="CRISP-related"/>
</dbReference>
<name>A0A803TSU9_ANOCA</name>
<dbReference type="Bgee" id="ENSACAG00000005469">
    <property type="expression patterns" value="Expressed in adrenal gland and 4 other cell types or tissues"/>
</dbReference>
<dbReference type="PANTHER" id="PTHR10334">
    <property type="entry name" value="CYSTEINE-RICH SECRETORY PROTEIN-RELATED"/>
    <property type="match status" value="1"/>
</dbReference>
<dbReference type="OrthoDB" id="737510at2759"/>
<evidence type="ECO:0000313" key="6">
    <source>
        <dbReference type="Ensembl" id="ENSACAP00000038289.1"/>
    </source>
</evidence>
<dbReference type="SUPFAM" id="SSF57546">
    <property type="entry name" value="Crisp domain-like"/>
    <property type="match status" value="1"/>
</dbReference>
<feature type="signal peptide" evidence="4">
    <location>
        <begin position="1"/>
        <end position="21"/>
    </location>
</feature>
<reference evidence="6" key="3">
    <citation type="submission" date="2025-09" db="UniProtKB">
        <authorList>
            <consortium name="Ensembl"/>
        </authorList>
    </citation>
    <scope>IDENTIFICATION</scope>
</reference>
<reference evidence="6" key="2">
    <citation type="submission" date="2025-08" db="UniProtKB">
        <authorList>
            <consortium name="Ensembl"/>
        </authorList>
    </citation>
    <scope>IDENTIFICATION</scope>
</reference>
<evidence type="ECO:0000256" key="2">
    <source>
        <dbReference type="ARBA" id="ARBA00023157"/>
    </source>
</evidence>
<reference evidence="6 7" key="1">
    <citation type="submission" date="2009-12" db="EMBL/GenBank/DDBJ databases">
        <title>The Genome Sequence of Anolis carolinensis (Green Anole Lizard).</title>
        <authorList>
            <consortium name="The Genome Sequencing Platform"/>
            <person name="Di Palma F."/>
            <person name="Alfoldi J."/>
            <person name="Heiman D."/>
            <person name="Young S."/>
            <person name="Grabherr M."/>
            <person name="Johnson J."/>
            <person name="Lander E.S."/>
            <person name="Lindblad-Toh K."/>
        </authorList>
    </citation>
    <scope>NUCLEOTIDE SEQUENCE [LARGE SCALE GENOMIC DNA]</scope>
    <source>
        <strain evidence="6 7">JBL SC #1</strain>
    </source>
</reference>
<keyword evidence="2" id="KW-1015">Disulfide bond</keyword>
<dbReference type="InterPro" id="IPR013871">
    <property type="entry name" value="Cysteine_rich_secretory"/>
</dbReference>
<dbReference type="Ensembl" id="ENSACAT00000039913.1">
    <property type="protein sequence ID" value="ENSACAP00000038289.1"/>
    <property type="gene ID" value="ENSACAG00000005469.4"/>
</dbReference>
<dbReference type="SMART" id="SM00198">
    <property type="entry name" value="SCP"/>
    <property type="match status" value="1"/>
</dbReference>
<dbReference type="InterPro" id="IPR042076">
    <property type="entry name" value="Crisp-like_dom"/>
</dbReference>
<dbReference type="InterPro" id="IPR003582">
    <property type="entry name" value="ShKT_dom"/>
</dbReference>
<dbReference type="Gene3D" id="3.40.33.10">
    <property type="entry name" value="CAP"/>
    <property type="match status" value="1"/>
</dbReference>